<organism evidence="2 3">
    <name type="scientific">Corynebacterium incognita</name>
    <dbReference type="NCBI Taxonomy" id="2754725"/>
    <lineage>
        <taxon>Bacteria</taxon>
        <taxon>Bacillati</taxon>
        <taxon>Actinomycetota</taxon>
        <taxon>Actinomycetes</taxon>
        <taxon>Mycobacteriales</taxon>
        <taxon>Corynebacteriaceae</taxon>
        <taxon>Corynebacterium</taxon>
    </lineage>
</organism>
<gene>
    <name evidence="2" type="ORF">H0194_09745</name>
</gene>
<dbReference type="AlphaFoldDB" id="A0A7G7CNZ5"/>
<dbReference type="RefSeq" id="WP_185175686.1">
    <property type="nucleotide sequence ID" value="NZ_CP059404.1"/>
</dbReference>
<dbReference type="InterPro" id="IPR011335">
    <property type="entry name" value="Restrct_endonuc-II-like"/>
</dbReference>
<sequence>MDLQEFINDPHAFIPADFLVPDLRQHDAHLRTTRQLHKEGWSKHRIQRAMREGKLHRIFRGVYSTMAPSTNLVLRALQRKFPRATFTGLTALQMIIGEEPTAPFQVLIPRNTAHITHRDIRARHTTDMPYDSLPTAISAARESFRTAPEETRAILEKHYAGYPGKQRFDEHFRQLRRIPRAFRDFLHQTIIGADSPPERILARALRTRIKGIEQNGLLGPYRFDFLLHKHKIAIEVDGFTYHRGSTENLASFIRDRWKANFAAATGWTVLRFSATCIDHYLDHVVAQVERIVAKQDADPTPVWAWHHVLRGALRPQP</sequence>
<evidence type="ECO:0000313" key="2">
    <source>
        <dbReference type="EMBL" id="QNE89311.1"/>
    </source>
</evidence>
<dbReference type="KEGG" id="cik:H0194_09745"/>
<evidence type="ECO:0000313" key="3">
    <source>
        <dbReference type="Proteomes" id="UP000515743"/>
    </source>
</evidence>
<reference evidence="2 3" key="1">
    <citation type="submission" date="2020-07" db="EMBL/GenBank/DDBJ databases">
        <title>Complete genome and description of Corynebacterium incognita strain Marseille-Q3630 sp. nov.</title>
        <authorList>
            <person name="Boxberger M."/>
        </authorList>
    </citation>
    <scope>NUCLEOTIDE SEQUENCE [LARGE SCALE GENOMIC DNA]</scope>
    <source>
        <strain evidence="2 3">Marseille-Q3630</strain>
    </source>
</reference>
<dbReference type="InterPro" id="IPR007569">
    <property type="entry name" value="DUF559"/>
</dbReference>
<dbReference type="SUPFAM" id="SSF52980">
    <property type="entry name" value="Restriction endonuclease-like"/>
    <property type="match status" value="1"/>
</dbReference>
<dbReference type="EMBL" id="CP059404">
    <property type="protein sequence ID" value="QNE89311.1"/>
    <property type="molecule type" value="Genomic_DNA"/>
</dbReference>
<keyword evidence="3" id="KW-1185">Reference proteome</keyword>
<proteinExistence type="predicted"/>
<accession>A0A7G7CNZ5</accession>
<dbReference type="Proteomes" id="UP000515743">
    <property type="component" value="Chromosome"/>
</dbReference>
<dbReference type="Gene3D" id="3.40.960.10">
    <property type="entry name" value="VSR Endonuclease"/>
    <property type="match status" value="1"/>
</dbReference>
<feature type="domain" description="DUF559" evidence="1">
    <location>
        <begin position="201"/>
        <end position="290"/>
    </location>
</feature>
<dbReference type="Pfam" id="PF04480">
    <property type="entry name" value="DUF559"/>
    <property type="match status" value="1"/>
</dbReference>
<protein>
    <submittedName>
        <fullName evidence="2">AbiEi antitoxin N-terminal domain-containing protein</fullName>
    </submittedName>
</protein>
<evidence type="ECO:0000259" key="1">
    <source>
        <dbReference type="Pfam" id="PF04480"/>
    </source>
</evidence>
<name>A0A7G7CNZ5_9CORY</name>